<dbReference type="Proteomes" id="UP000887565">
    <property type="component" value="Unplaced"/>
</dbReference>
<protein>
    <submittedName>
        <fullName evidence="2">HEAT repeat-containing protein 1</fullName>
    </submittedName>
</protein>
<dbReference type="SUPFAM" id="SSF48371">
    <property type="entry name" value="ARM repeat"/>
    <property type="match status" value="1"/>
</dbReference>
<evidence type="ECO:0000313" key="2">
    <source>
        <dbReference type="WBParaSite" id="nRc.2.0.1.t47214-RA"/>
    </source>
</evidence>
<name>A0A915L847_ROMCU</name>
<reference evidence="2" key="1">
    <citation type="submission" date="2022-11" db="UniProtKB">
        <authorList>
            <consortium name="WormBaseParasite"/>
        </authorList>
    </citation>
    <scope>IDENTIFICATION</scope>
</reference>
<proteinExistence type="predicted"/>
<dbReference type="Gene3D" id="1.25.10.10">
    <property type="entry name" value="Leucine-rich Repeat Variant"/>
    <property type="match status" value="1"/>
</dbReference>
<organism evidence="1 2">
    <name type="scientific">Romanomermis culicivorax</name>
    <name type="common">Nematode worm</name>
    <dbReference type="NCBI Taxonomy" id="13658"/>
    <lineage>
        <taxon>Eukaryota</taxon>
        <taxon>Metazoa</taxon>
        <taxon>Ecdysozoa</taxon>
        <taxon>Nematoda</taxon>
        <taxon>Enoplea</taxon>
        <taxon>Dorylaimia</taxon>
        <taxon>Mermithida</taxon>
        <taxon>Mermithoidea</taxon>
        <taxon>Mermithidae</taxon>
        <taxon>Romanomermis</taxon>
    </lineage>
</organism>
<dbReference type="AlphaFoldDB" id="A0A915L847"/>
<dbReference type="InterPro" id="IPR016024">
    <property type="entry name" value="ARM-type_fold"/>
</dbReference>
<keyword evidence="1" id="KW-1185">Reference proteome</keyword>
<dbReference type="InterPro" id="IPR011989">
    <property type="entry name" value="ARM-like"/>
</dbReference>
<dbReference type="WBParaSite" id="nRc.2.0.1.t47214-RA">
    <property type="protein sequence ID" value="nRc.2.0.1.t47214-RA"/>
    <property type="gene ID" value="nRc.2.0.1.g47214"/>
</dbReference>
<accession>A0A915L847</accession>
<sequence>ILNQISTFYPLNNSDCEDLFDTCIASFENCASIVRKKIIELFLEFVERNGFERSRLQKVANSLINSLCSGVLNDECTIDVLHFLHVAANSDCSLSFDNDFYITLKSILESARWQIRKWSLNLYTCLILSQENLSSDKVERLSFALPSAVDQRKDLENVLMQFLEDCDSRVRITAADNLV</sequence>
<evidence type="ECO:0000313" key="1">
    <source>
        <dbReference type="Proteomes" id="UP000887565"/>
    </source>
</evidence>